<comment type="caution">
    <text evidence="1">The sequence shown here is derived from an EMBL/GenBank/DDBJ whole genome shotgun (WGS) entry which is preliminary data.</text>
</comment>
<sequence length="89" mass="10012">MTIQNADHLEMSPAAQEIRRCVAEIHSVPTTRVSVHEAEGYHRQCFLVDLPNYVPADELPVLRADIEVSLPAFEVLDLTETLVFLGARR</sequence>
<protein>
    <submittedName>
        <fullName evidence="1">Uncharacterized protein</fullName>
    </submittedName>
</protein>
<accession>A0ABT2HYI8</accession>
<proteinExistence type="predicted"/>
<evidence type="ECO:0000313" key="2">
    <source>
        <dbReference type="Proteomes" id="UP001525379"/>
    </source>
</evidence>
<dbReference type="Proteomes" id="UP001525379">
    <property type="component" value="Unassembled WGS sequence"/>
</dbReference>
<dbReference type="EMBL" id="JALXSQ010000040">
    <property type="protein sequence ID" value="MCT2043386.1"/>
    <property type="molecule type" value="Genomic_DNA"/>
</dbReference>
<reference evidence="1 2" key="1">
    <citation type="submission" date="2022-04" db="EMBL/GenBank/DDBJ databases">
        <title>Human microbiome associated bacterial genomes.</title>
        <authorList>
            <person name="Sandstrom S."/>
            <person name="Salamzade R."/>
            <person name="Kalan L.R."/>
        </authorList>
    </citation>
    <scope>NUCLEOTIDE SEQUENCE [LARGE SCALE GENOMIC DNA]</scope>
    <source>
        <strain evidence="2">p3-SID1799</strain>
    </source>
</reference>
<dbReference type="RefSeq" id="WP_260104559.1">
    <property type="nucleotide sequence ID" value="NZ_JALXSQ010000040.1"/>
</dbReference>
<organism evidence="1 2">
    <name type="scientific">Pseudoclavibacter albus</name>
    <dbReference type="NCBI Taxonomy" id="272241"/>
    <lineage>
        <taxon>Bacteria</taxon>
        <taxon>Bacillati</taxon>
        <taxon>Actinomycetota</taxon>
        <taxon>Actinomycetes</taxon>
        <taxon>Micrococcales</taxon>
        <taxon>Microbacteriaceae</taxon>
        <taxon>Pseudoclavibacter</taxon>
    </lineage>
</organism>
<keyword evidence="2" id="KW-1185">Reference proteome</keyword>
<name>A0ABT2HYI8_9MICO</name>
<gene>
    <name evidence="1" type="ORF">M3D15_08620</name>
</gene>
<evidence type="ECO:0000313" key="1">
    <source>
        <dbReference type="EMBL" id="MCT2043386.1"/>
    </source>
</evidence>